<dbReference type="HOGENOM" id="CLU_029402_0_0_1"/>
<protein>
    <submittedName>
        <fullName evidence="2">Uncharacterized protein</fullName>
    </submittedName>
</protein>
<dbReference type="Pfam" id="PF14555">
    <property type="entry name" value="UBA_4"/>
    <property type="match status" value="1"/>
</dbReference>
<dbReference type="InterPro" id="IPR029071">
    <property type="entry name" value="Ubiquitin-like_domsf"/>
</dbReference>
<name>T1HM56_RHOPR</name>
<dbReference type="GO" id="GO:0007030">
    <property type="term" value="P:Golgi organization"/>
    <property type="evidence" value="ECO:0007669"/>
    <property type="project" value="TreeGrafter"/>
</dbReference>
<dbReference type="VEuPathDB" id="VectorBase:RPRC005130"/>
<dbReference type="FunFam" id="3.30.420.210:FF:000002">
    <property type="entry name" value="UBX domain-containing protein 1"/>
    <property type="match status" value="1"/>
</dbReference>
<organism evidence="2 3">
    <name type="scientific">Rhodnius prolixus</name>
    <name type="common">Triatomid bug</name>
    <dbReference type="NCBI Taxonomy" id="13249"/>
    <lineage>
        <taxon>Eukaryota</taxon>
        <taxon>Metazoa</taxon>
        <taxon>Ecdysozoa</taxon>
        <taxon>Arthropoda</taxon>
        <taxon>Hexapoda</taxon>
        <taxon>Insecta</taxon>
        <taxon>Pterygota</taxon>
        <taxon>Neoptera</taxon>
        <taxon>Paraneoptera</taxon>
        <taxon>Hemiptera</taxon>
        <taxon>Heteroptera</taxon>
        <taxon>Panheteroptera</taxon>
        <taxon>Cimicomorpha</taxon>
        <taxon>Reduviidae</taxon>
        <taxon>Triatominae</taxon>
        <taxon>Rhodnius</taxon>
    </lineage>
</organism>
<dbReference type="PROSITE" id="PS51399">
    <property type="entry name" value="SEP"/>
    <property type="match status" value="1"/>
</dbReference>
<dbReference type="GO" id="GO:0031468">
    <property type="term" value="P:nuclear membrane reassembly"/>
    <property type="evidence" value="ECO:0007669"/>
    <property type="project" value="TreeGrafter"/>
</dbReference>
<dbReference type="SMART" id="SM00553">
    <property type="entry name" value="SEP"/>
    <property type="match status" value="1"/>
</dbReference>
<dbReference type="SUPFAM" id="SSF54236">
    <property type="entry name" value="Ubiquitin-like"/>
    <property type="match status" value="1"/>
</dbReference>
<dbReference type="EMBL" id="ACPB03013432">
    <property type="status" value="NOT_ANNOTATED_CDS"/>
    <property type="molecule type" value="Genomic_DNA"/>
</dbReference>
<dbReference type="GO" id="GO:0043161">
    <property type="term" value="P:proteasome-mediated ubiquitin-dependent protein catabolic process"/>
    <property type="evidence" value="ECO:0007669"/>
    <property type="project" value="TreeGrafter"/>
</dbReference>
<dbReference type="SUPFAM" id="SSF102848">
    <property type="entry name" value="NSFL1 (p97 ATPase) cofactor p47, SEP domain"/>
    <property type="match status" value="1"/>
</dbReference>
<dbReference type="InterPro" id="IPR036241">
    <property type="entry name" value="NSFL1C_SEP_dom_sf"/>
</dbReference>
<sequence>MSRDQLEEEMIIGFSEITGSPAENSRFFLESANWNLEMALTTFYEGGGFPSVQPEIEPEGDSLVRRNFVQDSNTVSQENEDSNEEPEIRASDDTPTVVSSQTSITIPNINRSSRFATISTVRSNESSSDEEEGQAYYAGGSEHSGQQVVGPWRPPNEIITDLFRSLRDQGGVESISHEPGGPQFFTGQGYRLGRTLDDPNVTNPNGAVAASATPNHREVIVRLWRDGFSVDNGALRSYNDPHEREFLARIRQGHVPAELYPQAESGAVHLSLEDHRHENYVAPATTPTYFTGKGHKLGSAISKVTEEQHDKEVESIHPSVARSVRVDESLPTTTVQIRLPGGDKIQVVLNHDHTVGDLRATIMEYPYLFYGLFYFKFEAKSIDTKTSFIKKKQRPDLQLGSFTLMTTFPSRELKDDNVSLKNADVLNSSLLLRH</sequence>
<dbReference type="GO" id="GO:0043130">
    <property type="term" value="F:ubiquitin binding"/>
    <property type="evidence" value="ECO:0007669"/>
    <property type="project" value="TreeGrafter"/>
</dbReference>
<dbReference type="PANTHER" id="PTHR23333:SF20">
    <property type="entry name" value="NSFL1 COFACTOR P47"/>
    <property type="match status" value="1"/>
</dbReference>
<dbReference type="PANTHER" id="PTHR23333">
    <property type="entry name" value="UBX DOMAIN CONTAINING PROTEIN"/>
    <property type="match status" value="1"/>
</dbReference>
<dbReference type="InterPro" id="IPR012989">
    <property type="entry name" value="SEP_domain"/>
</dbReference>
<dbReference type="InParanoid" id="T1HM56"/>
<feature type="compositionally biased region" description="Polar residues" evidence="1">
    <location>
        <begin position="93"/>
        <end position="105"/>
    </location>
</feature>
<dbReference type="GO" id="GO:0005829">
    <property type="term" value="C:cytosol"/>
    <property type="evidence" value="ECO:0007669"/>
    <property type="project" value="TreeGrafter"/>
</dbReference>
<dbReference type="Gene3D" id="3.30.420.210">
    <property type="entry name" value="SEP domain"/>
    <property type="match status" value="1"/>
</dbReference>
<dbReference type="SUPFAM" id="SSF46934">
    <property type="entry name" value="UBA-like"/>
    <property type="match status" value="1"/>
</dbReference>
<reference evidence="2" key="1">
    <citation type="submission" date="2015-05" db="UniProtKB">
        <authorList>
            <consortium name="EnsemblMetazoa"/>
        </authorList>
    </citation>
    <scope>IDENTIFICATION</scope>
</reference>
<evidence type="ECO:0000256" key="1">
    <source>
        <dbReference type="SAM" id="MobiDB-lite"/>
    </source>
</evidence>
<accession>T1HM56</accession>
<feature type="region of interest" description="Disordered" evidence="1">
    <location>
        <begin position="70"/>
        <end position="105"/>
    </location>
</feature>
<dbReference type="Pfam" id="PF08059">
    <property type="entry name" value="SEP"/>
    <property type="match status" value="1"/>
</dbReference>
<evidence type="ECO:0000313" key="2">
    <source>
        <dbReference type="EnsemblMetazoa" id="RPRC005130-PA"/>
    </source>
</evidence>
<dbReference type="Gene3D" id="1.10.8.10">
    <property type="entry name" value="DNA helicase RuvA subunit, C-terminal domain"/>
    <property type="match status" value="1"/>
</dbReference>
<dbReference type="STRING" id="13249.T1HM56"/>
<dbReference type="OMA" id="NKDHTDK"/>
<dbReference type="InterPro" id="IPR009060">
    <property type="entry name" value="UBA-like_sf"/>
</dbReference>
<dbReference type="GO" id="GO:0000045">
    <property type="term" value="P:autophagosome assembly"/>
    <property type="evidence" value="ECO:0007669"/>
    <property type="project" value="TreeGrafter"/>
</dbReference>
<evidence type="ECO:0000313" key="3">
    <source>
        <dbReference type="Proteomes" id="UP000015103"/>
    </source>
</evidence>
<dbReference type="CDD" id="cd14348">
    <property type="entry name" value="UBA_p47"/>
    <property type="match status" value="1"/>
</dbReference>
<keyword evidence="3" id="KW-1185">Reference proteome</keyword>
<dbReference type="InterPro" id="IPR001012">
    <property type="entry name" value="UBX_dom"/>
</dbReference>
<dbReference type="Proteomes" id="UP000015103">
    <property type="component" value="Unassembled WGS sequence"/>
</dbReference>
<dbReference type="EnsemblMetazoa" id="RPRC005130-RA">
    <property type="protein sequence ID" value="RPRC005130-PA"/>
    <property type="gene ID" value="RPRC005130"/>
</dbReference>
<dbReference type="Gene3D" id="3.10.20.90">
    <property type="entry name" value="Phosphatidylinositol 3-kinase Catalytic Subunit, Chain A, domain 1"/>
    <property type="match status" value="1"/>
</dbReference>
<dbReference type="eggNOG" id="KOG2086">
    <property type="taxonomic scope" value="Eukaryota"/>
</dbReference>
<proteinExistence type="predicted"/>
<dbReference type="PROSITE" id="PS50033">
    <property type="entry name" value="UBX"/>
    <property type="match status" value="1"/>
</dbReference>
<dbReference type="AlphaFoldDB" id="T1HM56"/>
<dbReference type="GO" id="GO:0005634">
    <property type="term" value="C:nucleus"/>
    <property type="evidence" value="ECO:0007669"/>
    <property type="project" value="TreeGrafter"/>
</dbReference>
<dbReference type="GO" id="GO:0061025">
    <property type="term" value="P:membrane fusion"/>
    <property type="evidence" value="ECO:0007669"/>
    <property type="project" value="TreeGrafter"/>
</dbReference>